<organism evidence="3 4">
    <name type="scientific">Phenylobacterium deserti</name>
    <dbReference type="NCBI Taxonomy" id="1914756"/>
    <lineage>
        <taxon>Bacteria</taxon>
        <taxon>Pseudomonadati</taxon>
        <taxon>Pseudomonadota</taxon>
        <taxon>Alphaproteobacteria</taxon>
        <taxon>Caulobacterales</taxon>
        <taxon>Caulobacteraceae</taxon>
        <taxon>Phenylobacterium</taxon>
    </lineage>
</organism>
<dbReference type="PROSITE" id="PS50076">
    <property type="entry name" value="DNAJ_2"/>
    <property type="match status" value="1"/>
</dbReference>
<keyword evidence="4" id="KW-1185">Reference proteome</keyword>
<sequence length="219" mass="24639">MPSAFQYRPKFKDIRVRPPSEQEDKTAEDVHALKPGERACDHPGCRRAASARAPKSRQMLNEHYWFCQPHAAEYNRNWNFFAGMTEAQVRQHQQDELFTGGRPTWEMKASNASREAAAFAAKFGKGEGYRDPFNMFGADAGGARPPPPEPQGRQLGKIERNALAELDLDQDAESAQIRARYTELVRRLHPDANGGDRAGEGRLQKVIKAYQSLRKAGMV</sequence>
<feature type="region of interest" description="Disordered" evidence="1">
    <location>
        <begin position="1"/>
        <end position="28"/>
    </location>
</feature>
<dbReference type="SMART" id="SM00271">
    <property type="entry name" value="DnaJ"/>
    <property type="match status" value="1"/>
</dbReference>
<name>A0A328AAR0_9CAUL</name>
<accession>A0A328AAR0</accession>
<evidence type="ECO:0000259" key="2">
    <source>
        <dbReference type="PROSITE" id="PS50076"/>
    </source>
</evidence>
<dbReference type="Gene3D" id="1.10.287.110">
    <property type="entry name" value="DnaJ domain"/>
    <property type="match status" value="1"/>
</dbReference>
<evidence type="ECO:0000313" key="3">
    <source>
        <dbReference type="EMBL" id="RAK51527.1"/>
    </source>
</evidence>
<evidence type="ECO:0000256" key="1">
    <source>
        <dbReference type="SAM" id="MobiDB-lite"/>
    </source>
</evidence>
<dbReference type="EMBL" id="QFYR01000004">
    <property type="protein sequence ID" value="RAK51527.1"/>
    <property type="molecule type" value="Genomic_DNA"/>
</dbReference>
<proteinExistence type="predicted"/>
<feature type="domain" description="J" evidence="2">
    <location>
        <begin position="161"/>
        <end position="218"/>
    </location>
</feature>
<dbReference type="Proteomes" id="UP000249725">
    <property type="component" value="Unassembled WGS sequence"/>
</dbReference>
<dbReference type="InterPro" id="IPR036869">
    <property type="entry name" value="J_dom_sf"/>
</dbReference>
<dbReference type="CDD" id="cd06257">
    <property type="entry name" value="DnaJ"/>
    <property type="match status" value="1"/>
</dbReference>
<protein>
    <submittedName>
        <fullName evidence="3">Molecular chaperone DnaJ</fullName>
    </submittedName>
</protein>
<gene>
    <name evidence="3" type="ORF">DJ018_16485</name>
</gene>
<dbReference type="RefSeq" id="WP_111516062.1">
    <property type="nucleotide sequence ID" value="NZ_QFYR01000004.1"/>
</dbReference>
<reference evidence="4" key="1">
    <citation type="submission" date="2018-05" db="EMBL/GenBank/DDBJ databases">
        <authorList>
            <person name="Li X."/>
        </authorList>
    </citation>
    <scope>NUCLEOTIDE SEQUENCE [LARGE SCALE GENOMIC DNA]</scope>
    <source>
        <strain evidence="4">YIM 73061</strain>
    </source>
</reference>
<comment type="caution">
    <text evidence="3">The sequence shown here is derived from an EMBL/GenBank/DDBJ whole genome shotgun (WGS) entry which is preliminary data.</text>
</comment>
<dbReference type="InterPro" id="IPR001623">
    <property type="entry name" value="DnaJ_domain"/>
</dbReference>
<dbReference type="AlphaFoldDB" id="A0A328AAR0"/>
<feature type="compositionally biased region" description="Basic and acidic residues" evidence="1">
    <location>
        <begin position="10"/>
        <end position="28"/>
    </location>
</feature>
<dbReference type="Pfam" id="PF00226">
    <property type="entry name" value="DnaJ"/>
    <property type="match status" value="1"/>
</dbReference>
<evidence type="ECO:0000313" key="4">
    <source>
        <dbReference type="Proteomes" id="UP000249725"/>
    </source>
</evidence>
<dbReference type="OrthoDB" id="9786294at2"/>
<dbReference type="SUPFAM" id="SSF46565">
    <property type="entry name" value="Chaperone J-domain"/>
    <property type="match status" value="1"/>
</dbReference>